<dbReference type="FunFam" id="3.40.50.720:FF:000084">
    <property type="entry name" value="Short-chain dehydrogenase reductase"/>
    <property type="match status" value="1"/>
</dbReference>
<accession>A0A1H6WWL0</accession>
<dbReference type="PANTHER" id="PTHR48107:SF16">
    <property type="entry name" value="NADPH-DEPENDENT ALDEHYDE REDUCTASE 1, CHLOROPLASTIC"/>
    <property type="match status" value="1"/>
</dbReference>
<dbReference type="AlphaFoldDB" id="A0A1H6WWL0"/>
<name>A0A1H6WWL0_9BURK</name>
<protein>
    <recommendedName>
        <fullName evidence="6">NAD(P)-dependent dehydrogenase, short-chain alcohol dehydrogenase family</fullName>
    </recommendedName>
</protein>
<evidence type="ECO:0000256" key="1">
    <source>
        <dbReference type="ARBA" id="ARBA00006484"/>
    </source>
</evidence>
<evidence type="ECO:0000313" key="4">
    <source>
        <dbReference type="EMBL" id="SEJ16872.1"/>
    </source>
</evidence>
<organism evidence="4 5">
    <name type="scientific">Paraburkholderia diazotrophica</name>
    <dbReference type="NCBI Taxonomy" id="667676"/>
    <lineage>
        <taxon>Bacteria</taxon>
        <taxon>Pseudomonadati</taxon>
        <taxon>Pseudomonadota</taxon>
        <taxon>Betaproteobacteria</taxon>
        <taxon>Burkholderiales</taxon>
        <taxon>Burkholderiaceae</taxon>
        <taxon>Paraburkholderia</taxon>
    </lineage>
</organism>
<evidence type="ECO:0000313" key="5">
    <source>
        <dbReference type="Proteomes" id="UP000198866"/>
    </source>
</evidence>
<proteinExistence type="inferred from homology"/>
<dbReference type="PRINTS" id="PR00080">
    <property type="entry name" value="SDRFAMILY"/>
</dbReference>
<reference evidence="5" key="1">
    <citation type="submission" date="2016-10" db="EMBL/GenBank/DDBJ databases">
        <authorList>
            <person name="Varghese N."/>
            <person name="Submissions S."/>
        </authorList>
    </citation>
    <scope>NUCLEOTIDE SEQUENCE [LARGE SCALE GENOMIC DNA]</scope>
    <source>
        <strain evidence="5">LMG 26031</strain>
    </source>
</reference>
<gene>
    <name evidence="4" type="ORF">SAMN05192539_1007139</name>
</gene>
<dbReference type="Proteomes" id="UP000198866">
    <property type="component" value="Unassembled WGS sequence"/>
</dbReference>
<dbReference type="InterPro" id="IPR036291">
    <property type="entry name" value="NAD(P)-bd_dom_sf"/>
</dbReference>
<dbReference type="STRING" id="667676.SAMN05192539_1007139"/>
<evidence type="ECO:0000256" key="2">
    <source>
        <dbReference type="ARBA" id="ARBA00023002"/>
    </source>
</evidence>
<keyword evidence="2" id="KW-0560">Oxidoreductase</keyword>
<dbReference type="Pfam" id="PF13561">
    <property type="entry name" value="adh_short_C2"/>
    <property type="match status" value="1"/>
</dbReference>
<dbReference type="PROSITE" id="PS00061">
    <property type="entry name" value="ADH_SHORT"/>
    <property type="match status" value="1"/>
</dbReference>
<feature type="region of interest" description="Disordered" evidence="3">
    <location>
        <begin position="1"/>
        <end position="41"/>
    </location>
</feature>
<dbReference type="PANTHER" id="PTHR48107">
    <property type="entry name" value="NADPH-DEPENDENT ALDEHYDE REDUCTASE-LIKE PROTEIN, CHLOROPLASTIC-RELATED"/>
    <property type="match status" value="1"/>
</dbReference>
<dbReference type="EMBL" id="FNYE01000007">
    <property type="protein sequence ID" value="SEJ16872.1"/>
    <property type="molecule type" value="Genomic_DNA"/>
</dbReference>
<comment type="similarity">
    <text evidence="1">Belongs to the short-chain dehydrogenases/reductases (SDR) family.</text>
</comment>
<dbReference type="CDD" id="cd05355">
    <property type="entry name" value="SDR_c1"/>
    <property type="match status" value="1"/>
</dbReference>
<dbReference type="NCBIfam" id="NF005559">
    <property type="entry name" value="PRK07231.1"/>
    <property type="match status" value="1"/>
</dbReference>
<dbReference type="PRINTS" id="PR00081">
    <property type="entry name" value="GDHRDH"/>
</dbReference>
<dbReference type="InterPro" id="IPR002347">
    <property type="entry name" value="SDR_fam"/>
</dbReference>
<dbReference type="InterPro" id="IPR020904">
    <property type="entry name" value="Sc_DH/Rdtase_CS"/>
</dbReference>
<dbReference type="RefSeq" id="WP_090865354.1">
    <property type="nucleotide sequence ID" value="NZ_FNYE01000007.1"/>
</dbReference>
<dbReference type="OrthoDB" id="9809287at2"/>
<dbReference type="GO" id="GO:0016614">
    <property type="term" value="F:oxidoreductase activity, acting on CH-OH group of donors"/>
    <property type="evidence" value="ECO:0007669"/>
    <property type="project" value="UniProtKB-ARBA"/>
</dbReference>
<keyword evidence="5" id="KW-1185">Reference proteome</keyword>
<sequence length="288" mass="30935">MTDIRQPAPPFPSQQQQSVPGRTAPMQPRPDHGEESYAGSGRLSGKAAIVTGGDSGIGRAIAIAFAREGADVLIAYLDEDEDAEETKRWVEKAGRRAVLVRGDITDPRHCDEIVDRAVKEFGKLDVLVNNAAYQMTYDSLDDISDEEWNRTFDTNIGAMFRISRKAVRHMKQGGSIINTTSINADKPNPGLLAYATTKGAIQNFTGGLAQLLAEQGIRVNCVAPGPIWTPLIPSTMPKDKVESFGKQVPMKRPGQPAELAPAYVMLASDEASYISGATIAVTGGAPIL</sequence>
<evidence type="ECO:0000256" key="3">
    <source>
        <dbReference type="SAM" id="MobiDB-lite"/>
    </source>
</evidence>
<evidence type="ECO:0008006" key="6">
    <source>
        <dbReference type="Google" id="ProtNLM"/>
    </source>
</evidence>
<dbReference type="Gene3D" id="3.40.50.720">
    <property type="entry name" value="NAD(P)-binding Rossmann-like Domain"/>
    <property type="match status" value="1"/>
</dbReference>
<dbReference type="SUPFAM" id="SSF51735">
    <property type="entry name" value="NAD(P)-binding Rossmann-fold domains"/>
    <property type="match status" value="1"/>
</dbReference>